<dbReference type="RefSeq" id="WP_086158227.1">
    <property type="nucleotide sequence ID" value="NZ_CP021121.1"/>
</dbReference>
<keyword evidence="3" id="KW-1185">Reference proteome</keyword>
<evidence type="ECO:0000313" key="2">
    <source>
        <dbReference type="EMBL" id="ARQ68718.1"/>
    </source>
</evidence>
<proteinExistence type="predicted"/>
<evidence type="ECO:0000313" key="3">
    <source>
        <dbReference type="Proteomes" id="UP000194218"/>
    </source>
</evidence>
<feature type="region of interest" description="Disordered" evidence="1">
    <location>
        <begin position="62"/>
        <end position="106"/>
    </location>
</feature>
<protein>
    <submittedName>
        <fullName evidence="2">Uncharacterized protein</fullName>
    </submittedName>
</protein>
<reference evidence="2 3" key="1">
    <citation type="submission" date="2017-05" db="EMBL/GenBank/DDBJ databases">
        <title>Complete genome sequence of Streptomyces sp. SCSIO 03032 revealed the diverse biosynthetic pathways for its bioactive secondary metabolites.</title>
        <authorList>
            <person name="Ma L."/>
            <person name="Zhu Y."/>
            <person name="Zhang W."/>
            <person name="Zhang G."/>
            <person name="Tian X."/>
            <person name="Zhang S."/>
            <person name="Zhang C."/>
        </authorList>
    </citation>
    <scope>NUCLEOTIDE SEQUENCE [LARGE SCALE GENOMIC DNA]</scope>
    <source>
        <strain evidence="2 3">SCSIO 03032</strain>
    </source>
</reference>
<name>A0A1W7CVA5_9ACTN</name>
<feature type="compositionally biased region" description="Basic and acidic residues" evidence="1">
    <location>
        <begin position="13"/>
        <end position="24"/>
    </location>
</feature>
<dbReference type="KEGG" id="smao:CAG99_07495"/>
<accession>A0A1W7CVA5</accession>
<evidence type="ECO:0000256" key="1">
    <source>
        <dbReference type="SAM" id="MobiDB-lite"/>
    </source>
</evidence>
<gene>
    <name evidence="2" type="ORF">CAG99_07495</name>
</gene>
<dbReference type="Proteomes" id="UP000194218">
    <property type="component" value="Chromosome"/>
</dbReference>
<dbReference type="AlphaFoldDB" id="A0A1W7CVA5"/>
<sequence>MSTPGTIGRPSRHGPDREPHEKTMTNDVAGALRPRPQQARTRQVNLIPEAMARSHMAQRIHEAESQRAAGRLARAHRLQRRSRRMQRRAERASQRARRALAQAVMQ</sequence>
<organism evidence="2 3">
    <name type="scientific">Streptomyces marincola</name>
    <dbReference type="NCBI Taxonomy" id="2878388"/>
    <lineage>
        <taxon>Bacteria</taxon>
        <taxon>Bacillati</taxon>
        <taxon>Actinomycetota</taxon>
        <taxon>Actinomycetes</taxon>
        <taxon>Kitasatosporales</taxon>
        <taxon>Streptomycetaceae</taxon>
        <taxon>Streptomyces</taxon>
    </lineage>
</organism>
<feature type="region of interest" description="Disordered" evidence="1">
    <location>
        <begin position="1"/>
        <end position="40"/>
    </location>
</feature>
<dbReference type="EMBL" id="CP021121">
    <property type="protein sequence ID" value="ARQ68718.1"/>
    <property type="molecule type" value="Genomic_DNA"/>
</dbReference>
<feature type="compositionally biased region" description="Basic residues" evidence="1">
    <location>
        <begin position="73"/>
        <end position="86"/>
    </location>
</feature>